<evidence type="ECO:0000313" key="2">
    <source>
        <dbReference type="Proteomes" id="UP000011593"/>
    </source>
</evidence>
<comment type="caution">
    <text evidence="1">The sequence shown here is derived from an EMBL/GenBank/DDBJ whole genome shotgun (WGS) entry which is preliminary data.</text>
</comment>
<dbReference type="Proteomes" id="UP000011593">
    <property type="component" value="Unassembled WGS sequence"/>
</dbReference>
<proteinExistence type="predicted"/>
<reference evidence="1 2" key="1">
    <citation type="journal article" date="2014" name="PLoS Genet.">
        <title>Phylogenetically driven sequencing of extremely halophilic archaea reveals strategies for static and dynamic osmo-response.</title>
        <authorList>
            <person name="Becker E.A."/>
            <person name="Seitzer P.M."/>
            <person name="Tritt A."/>
            <person name="Larsen D."/>
            <person name="Krusor M."/>
            <person name="Yao A.I."/>
            <person name="Wu D."/>
            <person name="Madern D."/>
            <person name="Eisen J.A."/>
            <person name="Darling A.E."/>
            <person name="Facciotti M.T."/>
        </authorList>
    </citation>
    <scope>NUCLEOTIDE SEQUENCE [LARGE SCALE GENOMIC DNA]</scope>
    <source>
        <strain evidence="1 2">DSM 15624</strain>
    </source>
</reference>
<accession>L9YR25</accession>
<name>L9YR25_NATP1</name>
<dbReference type="EMBL" id="AOIE01000057">
    <property type="protein sequence ID" value="ELY76121.1"/>
    <property type="molecule type" value="Genomic_DNA"/>
</dbReference>
<gene>
    <name evidence="1" type="ORF">C488_08432</name>
</gene>
<evidence type="ECO:0000313" key="1">
    <source>
        <dbReference type="EMBL" id="ELY76121.1"/>
    </source>
</evidence>
<sequence>MQLQTSTTDAVLGFAGYRSTIFDRRACYEGVHQDDSRSVLRVGGYSTTLKQTSEFEMALRRETLITETWYSL</sequence>
<protein>
    <submittedName>
        <fullName evidence="1">Uncharacterized protein</fullName>
    </submittedName>
</protein>
<dbReference type="AlphaFoldDB" id="L9YR25"/>
<keyword evidence="2" id="KW-1185">Reference proteome</keyword>
<organism evidence="1 2">
    <name type="scientific">Natrinema pellirubrum (strain DSM 15624 / CIP 106293 / JCM 10476 / NCIMB 786 / 157)</name>
    <dbReference type="NCBI Taxonomy" id="797303"/>
    <lineage>
        <taxon>Archaea</taxon>
        <taxon>Methanobacteriati</taxon>
        <taxon>Methanobacteriota</taxon>
        <taxon>Stenosarchaea group</taxon>
        <taxon>Halobacteria</taxon>
        <taxon>Halobacteriales</taxon>
        <taxon>Natrialbaceae</taxon>
        <taxon>Natrinema</taxon>
    </lineage>
</organism>